<dbReference type="AlphaFoldDB" id="A0AAD3CIW9"/>
<gene>
    <name evidence="3" type="ORF">CTEN210_03356</name>
</gene>
<evidence type="ECO:0000313" key="3">
    <source>
        <dbReference type="EMBL" id="GFH46882.1"/>
    </source>
</evidence>
<evidence type="ECO:0000256" key="1">
    <source>
        <dbReference type="SAM" id="MobiDB-lite"/>
    </source>
</evidence>
<feature type="compositionally biased region" description="Basic and acidic residues" evidence="1">
    <location>
        <begin position="324"/>
        <end position="338"/>
    </location>
</feature>
<name>A0AAD3CIW9_9STRA</name>
<feature type="compositionally biased region" description="Basic and acidic residues" evidence="1">
    <location>
        <begin position="236"/>
        <end position="275"/>
    </location>
</feature>
<feature type="compositionally biased region" description="Polar residues" evidence="1">
    <location>
        <begin position="365"/>
        <end position="383"/>
    </location>
</feature>
<dbReference type="SUPFAM" id="SSF81321">
    <property type="entry name" value="Family A G protein-coupled receptor-like"/>
    <property type="match status" value="1"/>
</dbReference>
<keyword evidence="2" id="KW-0812">Transmembrane</keyword>
<keyword evidence="2" id="KW-0472">Membrane</keyword>
<organism evidence="3 4">
    <name type="scientific">Chaetoceros tenuissimus</name>
    <dbReference type="NCBI Taxonomy" id="426638"/>
    <lineage>
        <taxon>Eukaryota</taxon>
        <taxon>Sar</taxon>
        <taxon>Stramenopiles</taxon>
        <taxon>Ochrophyta</taxon>
        <taxon>Bacillariophyta</taxon>
        <taxon>Coscinodiscophyceae</taxon>
        <taxon>Chaetocerotophycidae</taxon>
        <taxon>Chaetocerotales</taxon>
        <taxon>Chaetocerotaceae</taxon>
        <taxon>Chaetoceros</taxon>
    </lineage>
</organism>
<feature type="transmembrane region" description="Helical" evidence="2">
    <location>
        <begin position="22"/>
        <end position="45"/>
    </location>
</feature>
<evidence type="ECO:0000313" key="4">
    <source>
        <dbReference type="Proteomes" id="UP001054902"/>
    </source>
</evidence>
<feature type="transmembrane region" description="Helical" evidence="2">
    <location>
        <begin position="130"/>
        <end position="151"/>
    </location>
</feature>
<evidence type="ECO:0000256" key="2">
    <source>
        <dbReference type="SAM" id="Phobius"/>
    </source>
</evidence>
<keyword evidence="4" id="KW-1185">Reference proteome</keyword>
<proteinExistence type="predicted"/>
<sequence>MPKDVVYDYQGPSYGSTGTCELQAFLIFLGWGYVCNSNVLLNIYYLCTIRYNVSEERFRKIAEPIFAIFSSASSLVMPFYFLSRDAFNPTPVDTFCAVDVYPRQCLDDSSVECIHGKAEDWDETLKFYDMYPIAGIGINFIVLILSMILVVHTVCSPHIEKAGGITQRQKIVIAVQAFMYIVACFLAWVFTVASFFVDETKTVATLKYVFTPLQDKTFVINLNFVEDFQKNKSKSRHDTNPKLSLEETPKEDSSKEEPVHNSITDSKERLYRDLEESAAPSQSKAMDHVDLSSVDESEDKEGRAKKLQQYTFQYYTHPFGQDAKSSRPDMKRDSDKKPSPQQEVDGARSSMTDSLARLFLLRSNMDTTTNDDTPGESQIQKSPPNKKFFDDAGIMVKRRPSISNESIMSKDLSIQESSHFSSRNDSYLMSYESSNGEVISTDSTIITGVGSCAYSKNQRSLGDPDRGMNQY</sequence>
<reference evidence="3 4" key="1">
    <citation type="journal article" date="2021" name="Sci. Rep.">
        <title>The genome of the diatom Chaetoceros tenuissimus carries an ancient integrated fragment of an extant virus.</title>
        <authorList>
            <person name="Hongo Y."/>
            <person name="Kimura K."/>
            <person name="Takaki Y."/>
            <person name="Yoshida Y."/>
            <person name="Baba S."/>
            <person name="Kobayashi G."/>
            <person name="Nagasaki K."/>
            <person name="Hano T."/>
            <person name="Tomaru Y."/>
        </authorList>
    </citation>
    <scope>NUCLEOTIDE SEQUENCE [LARGE SCALE GENOMIC DNA]</scope>
    <source>
        <strain evidence="3 4">NIES-3715</strain>
    </source>
</reference>
<feature type="region of interest" description="Disordered" evidence="1">
    <location>
        <begin position="233"/>
        <end position="351"/>
    </location>
</feature>
<feature type="transmembrane region" description="Helical" evidence="2">
    <location>
        <begin position="171"/>
        <end position="197"/>
    </location>
</feature>
<feature type="region of interest" description="Disordered" evidence="1">
    <location>
        <begin position="365"/>
        <end position="389"/>
    </location>
</feature>
<feature type="transmembrane region" description="Helical" evidence="2">
    <location>
        <begin position="65"/>
        <end position="82"/>
    </location>
</feature>
<dbReference type="EMBL" id="BLLK01000022">
    <property type="protein sequence ID" value="GFH46882.1"/>
    <property type="molecule type" value="Genomic_DNA"/>
</dbReference>
<comment type="caution">
    <text evidence="3">The sequence shown here is derived from an EMBL/GenBank/DDBJ whole genome shotgun (WGS) entry which is preliminary data.</text>
</comment>
<keyword evidence="2" id="KW-1133">Transmembrane helix</keyword>
<dbReference type="Proteomes" id="UP001054902">
    <property type="component" value="Unassembled WGS sequence"/>
</dbReference>
<protein>
    <submittedName>
        <fullName evidence="3">Uncharacterized protein</fullName>
    </submittedName>
</protein>
<accession>A0AAD3CIW9</accession>